<evidence type="ECO:0000259" key="3">
    <source>
        <dbReference type="Pfam" id="PF13796"/>
    </source>
</evidence>
<proteinExistence type="predicted"/>
<feature type="region of interest" description="Disordered" evidence="1">
    <location>
        <begin position="151"/>
        <end position="188"/>
    </location>
</feature>
<evidence type="ECO:0000313" key="5">
    <source>
        <dbReference type="Proteomes" id="UP000320888"/>
    </source>
</evidence>
<dbReference type="AlphaFoldDB" id="A0A553X6D4"/>
<evidence type="ECO:0000256" key="2">
    <source>
        <dbReference type="SAM" id="Phobius"/>
    </source>
</evidence>
<evidence type="ECO:0000313" key="4">
    <source>
        <dbReference type="EMBL" id="TSB12475.1"/>
    </source>
</evidence>
<dbReference type="EMBL" id="VKLS01001087">
    <property type="protein sequence ID" value="TSB12475.1"/>
    <property type="molecule type" value="Genomic_DNA"/>
</dbReference>
<keyword evidence="5" id="KW-1185">Reference proteome</keyword>
<feature type="non-terminal residue" evidence="4">
    <location>
        <position position="1"/>
    </location>
</feature>
<feature type="transmembrane region" description="Helical" evidence="2">
    <location>
        <begin position="50"/>
        <end position="73"/>
    </location>
</feature>
<name>A0A553X6D4_9ACTN</name>
<dbReference type="RefSeq" id="WP_185994228.1">
    <property type="nucleotide sequence ID" value="NZ_VKLS01001087.1"/>
</dbReference>
<protein>
    <recommendedName>
        <fullName evidence="3">Putative sensor domain-containing protein</fullName>
    </recommendedName>
</protein>
<gene>
    <name evidence="4" type="ORF">FNZ23_31515</name>
</gene>
<dbReference type="Proteomes" id="UP000320888">
    <property type="component" value="Unassembled WGS sequence"/>
</dbReference>
<keyword evidence="2" id="KW-1133">Transmembrane helix</keyword>
<feature type="compositionally biased region" description="Low complexity" evidence="1">
    <location>
        <begin position="161"/>
        <end position="171"/>
    </location>
</feature>
<organism evidence="4 5">
    <name type="scientific">Streptomyces benahoarensis</name>
    <dbReference type="NCBI Taxonomy" id="2595054"/>
    <lineage>
        <taxon>Bacteria</taxon>
        <taxon>Bacillati</taxon>
        <taxon>Actinomycetota</taxon>
        <taxon>Actinomycetes</taxon>
        <taxon>Kitasatosporales</taxon>
        <taxon>Streptomycetaceae</taxon>
        <taxon>Streptomyces</taxon>
    </lineage>
</organism>
<comment type="caution">
    <text evidence="4">The sequence shown here is derived from an EMBL/GenBank/DDBJ whole genome shotgun (WGS) entry which is preliminary data.</text>
</comment>
<dbReference type="InterPro" id="IPR025828">
    <property type="entry name" value="Put_sensor_dom"/>
</dbReference>
<keyword evidence="2" id="KW-0472">Membrane</keyword>
<dbReference type="Pfam" id="PF13796">
    <property type="entry name" value="Sensor"/>
    <property type="match status" value="1"/>
</dbReference>
<sequence>ERARARALLGVTVAAPPPVRAAGGGVVRWTGALLRDGSSWRQLLCCFLRFPWAVAAFVLTVTYWALGWSLLLYPLWRWTFPHYLGQPGIQVWNPDTAPGTFSGYVETPPEIALAAAVGLLLVLALPRVTYALTVPDRALVRVLLGPWPGAAPGPGTGTGPGAAPAPHGGAPETVRSPVLREGPEHRES</sequence>
<evidence type="ECO:0000256" key="1">
    <source>
        <dbReference type="SAM" id="MobiDB-lite"/>
    </source>
</evidence>
<accession>A0A553X6D4</accession>
<reference evidence="4 5" key="1">
    <citation type="submission" date="2019-07" db="EMBL/GenBank/DDBJ databases">
        <title>Draft genome for Streptomyces benahoarensis MZ03-48.</title>
        <authorList>
            <person name="Gonzalez-Pimentel J.L."/>
        </authorList>
    </citation>
    <scope>NUCLEOTIDE SEQUENCE [LARGE SCALE GENOMIC DNA]</scope>
    <source>
        <strain evidence="4 5">MZ03-48</strain>
    </source>
</reference>
<feature type="domain" description="Putative sensor" evidence="3">
    <location>
        <begin position="1"/>
        <end position="144"/>
    </location>
</feature>
<keyword evidence="2" id="KW-0812">Transmembrane</keyword>